<evidence type="ECO:0000256" key="2">
    <source>
        <dbReference type="ARBA" id="ARBA00008670"/>
    </source>
</evidence>
<dbReference type="InParanoid" id="H3D9C1"/>
<evidence type="ECO:0000259" key="6">
    <source>
        <dbReference type="PROSITE" id="PS50049"/>
    </source>
</evidence>
<dbReference type="Gene3D" id="2.60.120.40">
    <property type="match status" value="1"/>
</dbReference>
<reference evidence="7" key="2">
    <citation type="submission" date="2025-08" db="UniProtKB">
        <authorList>
            <consortium name="Ensembl"/>
        </authorList>
    </citation>
    <scope>IDENTIFICATION</scope>
</reference>
<feature type="domain" description="THD" evidence="6">
    <location>
        <begin position="117"/>
        <end position="261"/>
    </location>
</feature>
<evidence type="ECO:0000256" key="4">
    <source>
        <dbReference type="ARBA" id="ARBA00023136"/>
    </source>
</evidence>
<keyword evidence="8" id="KW-1185">Reference proteome</keyword>
<dbReference type="GO" id="GO:0005615">
    <property type="term" value="C:extracellular space"/>
    <property type="evidence" value="ECO:0007669"/>
    <property type="project" value="UniProtKB-KW"/>
</dbReference>
<organism evidence="7 8">
    <name type="scientific">Tetraodon nigroviridis</name>
    <name type="common">Spotted green pufferfish</name>
    <name type="synonym">Chelonodon nigroviridis</name>
    <dbReference type="NCBI Taxonomy" id="99883"/>
    <lineage>
        <taxon>Eukaryota</taxon>
        <taxon>Metazoa</taxon>
        <taxon>Chordata</taxon>
        <taxon>Craniata</taxon>
        <taxon>Vertebrata</taxon>
        <taxon>Euteleostomi</taxon>
        <taxon>Actinopterygii</taxon>
        <taxon>Neopterygii</taxon>
        <taxon>Teleostei</taxon>
        <taxon>Neoteleostei</taxon>
        <taxon>Acanthomorphata</taxon>
        <taxon>Eupercaria</taxon>
        <taxon>Tetraodontiformes</taxon>
        <taxon>Tetradontoidea</taxon>
        <taxon>Tetraodontidae</taxon>
        <taxon>Tetraodon</taxon>
    </lineage>
</organism>
<dbReference type="SMART" id="SM00207">
    <property type="entry name" value="TNF"/>
    <property type="match status" value="1"/>
</dbReference>
<protein>
    <recommendedName>
        <fullName evidence="6">THD domain-containing protein</fullName>
    </recommendedName>
</protein>
<keyword evidence="4 5" id="KW-0472">Membrane</keyword>
<dbReference type="Proteomes" id="UP000007303">
    <property type="component" value="Unassembled WGS sequence"/>
</dbReference>
<sequence length="263" mass="29142">MSDGGAAPQPQVFVVDSQASCVPVHAGRRPGRSAGGQKLLLTLVGLAMLGLVVQASLIYDLYRKMETFSHCVPHPFCQNRLSPETPGQQVGTLSQVGSKDHNVSTVKVSVEQILKRPFAQLIGSNGPVRKDNVVEWEHTGGEASTSRMNYSRGRLQVQEEGYYYLFSKLTFNASEQCKLVQHKVMKVTRAYGKPIELMRSKSSRCTKTTSTSKSSPEEDLRNSFLAGIFHLQRRDEIYVTLEDIQKLHRGVIDNLLGAFMIAS</sequence>
<comment type="subcellular location">
    <subcellularLocation>
        <location evidence="1">Membrane</location>
    </subcellularLocation>
</comment>
<dbReference type="FunCoup" id="H3D9C1">
    <property type="interactions" value="361"/>
</dbReference>
<dbReference type="HOGENOM" id="CLU_070352_5_0_1"/>
<evidence type="ECO:0000256" key="1">
    <source>
        <dbReference type="ARBA" id="ARBA00004370"/>
    </source>
</evidence>
<dbReference type="InterPro" id="IPR006052">
    <property type="entry name" value="TNF_dom"/>
</dbReference>
<dbReference type="Ensembl" id="ENSTNIT00000017328.1">
    <property type="protein sequence ID" value="ENSTNIP00000017112.1"/>
    <property type="gene ID" value="ENSTNIG00000014103.1"/>
</dbReference>
<dbReference type="InterPro" id="IPR008983">
    <property type="entry name" value="Tumour_necrosis_fac-like_dom"/>
</dbReference>
<dbReference type="GeneTree" id="ENSGT01060000248544"/>
<dbReference type="Pfam" id="PF00229">
    <property type="entry name" value="TNF"/>
    <property type="match status" value="1"/>
</dbReference>
<evidence type="ECO:0000256" key="3">
    <source>
        <dbReference type="ARBA" id="ARBA00022514"/>
    </source>
</evidence>
<evidence type="ECO:0000256" key="5">
    <source>
        <dbReference type="SAM" id="Phobius"/>
    </source>
</evidence>
<dbReference type="STRING" id="99883.ENSTNIP00000017112"/>
<name>H3D9C1_TETNG</name>
<comment type="similarity">
    <text evidence="2">Belongs to the tumor necrosis factor family.</text>
</comment>
<accession>H3D9C1</accession>
<keyword evidence="5" id="KW-0812">Transmembrane</keyword>
<evidence type="ECO:0000313" key="8">
    <source>
        <dbReference type="Proteomes" id="UP000007303"/>
    </source>
</evidence>
<feature type="transmembrane region" description="Helical" evidence="5">
    <location>
        <begin position="39"/>
        <end position="59"/>
    </location>
</feature>
<reference evidence="8" key="1">
    <citation type="journal article" date="2004" name="Nature">
        <title>Genome duplication in the teleost fish Tetraodon nigroviridis reveals the early vertebrate proto-karyotype.</title>
        <authorList>
            <person name="Jaillon O."/>
            <person name="Aury J.-M."/>
            <person name="Brunet F."/>
            <person name="Petit J.-L."/>
            <person name="Stange-Thomann N."/>
            <person name="Mauceli E."/>
            <person name="Bouneau L."/>
            <person name="Fischer C."/>
            <person name="Ozouf-Costaz C."/>
            <person name="Bernot A."/>
            <person name="Nicaud S."/>
            <person name="Jaffe D."/>
            <person name="Fisher S."/>
            <person name="Lutfalla G."/>
            <person name="Dossat C."/>
            <person name="Segurens B."/>
            <person name="Dasilva C."/>
            <person name="Salanoubat M."/>
            <person name="Levy M."/>
            <person name="Boudet N."/>
            <person name="Castellano S."/>
            <person name="Anthouard V."/>
            <person name="Jubin C."/>
            <person name="Castelli V."/>
            <person name="Katinka M."/>
            <person name="Vacherie B."/>
            <person name="Biemont C."/>
            <person name="Skalli Z."/>
            <person name="Cattolico L."/>
            <person name="Poulain J."/>
            <person name="De Berardinis V."/>
            <person name="Cruaud C."/>
            <person name="Duprat S."/>
            <person name="Brottier P."/>
            <person name="Coutanceau J.-P."/>
            <person name="Gouzy J."/>
            <person name="Parra G."/>
            <person name="Lardier G."/>
            <person name="Chapple C."/>
            <person name="McKernan K.J."/>
            <person name="McEwan P."/>
            <person name="Bosak S."/>
            <person name="Kellis M."/>
            <person name="Volff J.-N."/>
            <person name="Guigo R."/>
            <person name="Zody M.C."/>
            <person name="Mesirov J."/>
            <person name="Lindblad-Toh K."/>
            <person name="Birren B."/>
            <person name="Nusbaum C."/>
            <person name="Kahn D."/>
            <person name="Robinson-Rechavi M."/>
            <person name="Laudet V."/>
            <person name="Schachter V."/>
            <person name="Quetier F."/>
            <person name="Saurin W."/>
            <person name="Scarpelli C."/>
            <person name="Wincker P."/>
            <person name="Lander E.S."/>
            <person name="Weissenbach J."/>
            <person name="Roest Crollius H."/>
        </authorList>
    </citation>
    <scope>NUCLEOTIDE SEQUENCE [LARGE SCALE GENOMIC DNA]</scope>
</reference>
<dbReference type="GO" id="GO:0005164">
    <property type="term" value="F:tumor necrosis factor receptor binding"/>
    <property type="evidence" value="ECO:0007669"/>
    <property type="project" value="InterPro"/>
</dbReference>
<keyword evidence="3" id="KW-0202">Cytokine</keyword>
<proteinExistence type="inferred from homology"/>
<dbReference type="PROSITE" id="PS50049">
    <property type="entry name" value="THD_2"/>
    <property type="match status" value="1"/>
</dbReference>
<reference evidence="7" key="3">
    <citation type="submission" date="2025-09" db="UniProtKB">
        <authorList>
            <consortium name="Ensembl"/>
        </authorList>
    </citation>
    <scope>IDENTIFICATION</scope>
</reference>
<dbReference type="PANTHER" id="PTHR11471">
    <property type="entry name" value="TUMOR NECROSIS FACTOR FAMILY MEMBER"/>
    <property type="match status" value="1"/>
</dbReference>
<dbReference type="OMA" id="HYYLYSK"/>
<dbReference type="GO" id="GO:0006955">
    <property type="term" value="P:immune response"/>
    <property type="evidence" value="ECO:0007669"/>
    <property type="project" value="InterPro"/>
</dbReference>
<dbReference type="GO" id="GO:0016020">
    <property type="term" value="C:membrane"/>
    <property type="evidence" value="ECO:0007669"/>
    <property type="project" value="UniProtKB-SubCell"/>
</dbReference>
<dbReference type="PANTHER" id="PTHR11471:SF56">
    <property type="entry name" value="TUMOR NECROSIS FACTOR LIGAND SUPERFAMILY MEMBER 14-LIKE"/>
    <property type="match status" value="1"/>
</dbReference>
<evidence type="ECO:0000313" key="7">
    <source>
        <dbReference type="Ensembl" id="ENSTNIP00000017112.1"/>
    </source>
</evidence>
<keyword evidence="5" id="KW-1133">Transmembrane helix</keyword>
<dbReference type="GO" id="GO:0005125">
    <property type="term" value="F:cytokine activity"/>
    <property type="evidence" value="ECO:0007669"/>
    <property type="project" value="UniProtKB-KW"/>
</dbReference>
<dbReference type="SUPFAM" id="SSF49842">
    <property type="entry name" value="TNF-like"/>
    <property type="match status" value="1"/>
</dbReference>
<dbReference type="AlphaFoldDB" id="H3D9C1"/>